<organism evidence="1">
    <name type="scientific">marine sediment metagenome</name>
    <dbReference type="NCBI Taxonomy" id="412755"/>
    <lineage>
        <taxon>unclassified sequences</taxon>
        <taxon>metagenomes</taxon>
        <taxon>ecological metagenomes</taxon>
    </lineage>
</organism>
<gene>
    <name evidence="1" type="ORF">S12H4_20777</name>
</gene>
<dbReference type="AlphaFoldDB" id="X1RBW3"/>
<comment type="caution">
    <text evidence="1">The sequence shown here is derived from an EMBL/GenBank/DDBJ whole genome shotgun (WGS) entry which is preliminary data.</text>
</comment>
<feature type="non-terminal residue" evidence="1">
    <location>
        <position position="1"/>
    </location>
</feature>
<name>X1RBW3_9ZZZZ</name>
<proteinExistence type="predicted"/>
<reference evidence="1" key="1">
    <citation type="journal article" date="2014" name="Front. Microbiol.">
        <title>High frequency of phylogenetically diverse reductive dehalogenase-homologous genes in deep subseafloor sedimentary metagenomes.</title>
        <authorList>
            <person name="Kawai M."/>
            <person name="Futagami T."/>
            <person name="Toyoda A."/>
            <person name="Takaki Y."/>
            <person name="Nishi S."/>
            <person name="Hori S."/>
            <person name="Arai W."/>
            <person name="Tsubouchi T."/>
            <person name="Morono Y."/>
            <person name="Uchiyama I."/>
            <person name="Ito T."/>
            <person name="Fujiyama A."/>
            <person name="Inagaki F."/>
            <person name="Takami H."/>
        </authorList>
    </citation>
    <scope>NUCLEOTIDE SEQUENCE</scope>
    <source>
        <strain evidence="1">Expedition CK06-06</strain>
    </source>
</reference>
<protein>
    <submittedName>
        <fullName evidence="1">Uncharacterized protein</fullName>
    </submittedName>
</protein>
<accession>X1RBW3</accession>
<sequence length="102" mass="11651">GKLGGFKLIGESNYLDIKGAKDYIFGDEIKTKGIRKDAQKIDEDTFRQVQFPGFLGETRTGLRPTYRIIYVEKTLTRKYYKGEVLPGGKVVPFELKDNIMVE</sequence>
<dbReference type="EMBL" id="BARW01010580">
    <property type="protein sequence ID" value="GAI78043.1"/>
    <property type="molecule type" value="Genomic_DNA"/>
</dbReference>
<evidence type="ECO:0000313" key="1">
    <source>
        <dbReference type="EMBL" id="GAI78043.1"/>
    </source>
</evidence>